<name>A0AAD7XYF8_9FUNG</name>
<comment type="caution">
    <text evidence="2">The sequence shown here is derived from an EMBL/GenBank/DDBJ whole genome shotgun (WGS) entry which is preliminary data.</text>
</comment>
<sequence length="147" mass="16786">MAAAWDNGTITFFNNLAMFWVYVDILKSSIDLVENHGSSRDGDNNSVYVIGTDWIELEGCMFVAKEVDDFYVVKGVDTLRGIPRFIEHLADVRQTFELIAHWKKHCLKLPTDRCTCANEKEAKSGPKRDTTPDPKKPSHTHTFHDTR</sequence>
<protein>
    <submittedName>
        <fullName evidence="2">Uncharacterized protein</fullName>
    </submittedName>
</protein>
<dbReference type="AlphaFoldDB" id="A0AAD7XYF8"/>
<evidence type="ECO:0000313" key="2">
    <source>
        <dbReference type="EMBL" id="KAJ8654592.1"/>
    </source>
</evidence>
<accession>A0AAD7XYF8</accession>
<dbReference type="Proteomes" id="UP001234581">
    <property type="component" value="Unassembled WGS sequence"/>
</dbReference>
<gene>
    <name evidence="2" type="ORF">O0I10_009774</name>
</gene>
<evidence type="ECO:0000313" key="3">
    <source>
        <dbReference type="Proteomes" id="UP001234581"/>
    </source>
</evidence>
<proteinExistence type="predicted"/>
<dbReference type="RefSeq" id="XP_058339506.1">
    <property type="nucleotide sequence ID" value="XM_058489760.1"/>
</dbReference>
<evidence type="ECO:0000256" key="1">
    <source>
        <dbReference type="SAM" id="MobiDB-lite"/>
    </source>
</evidence>
<keyword evidence="3" id="KW-1185">Reference proteome</keyword>
<dbReference type="EMBL" id="JARTCD010000059">
    <property type="protein sequence ID" value="KAJ8654592.1"/>
    <property type="molecule type" value="Genomic_DNA"/>
</dbReference>
<reference evidence="2 3" key="1">
    <citation type="submission" date="2023-03" db="EMBL/GenBank/DDBJ databases">
        <title>Genome sequence of Lichtheimia ornata CBS 291.66.</title>
        <authorList>
            <person name="Mohabir J.T."/>
            <person name="Shea T.P."/>
            <person name="Kurbessoian T."/>
            <person name="Berby B."/>
            <person name="Fontaine J."/>
            <person name="Livny J."/>
            <person name="Gnirke A."/>
            <person name="Stajich J.E."/>
            <person name="Cuomo C.A."/>
        </authorList>
    </citation>
    <scope>NUCLEOTIDE SEQUENCE [LARGE SCALE GENOMIC DNA]</scope>
    <source>
        <strain evidence="2">CBS 291.66</strain>
    </source>
</reference>
<dbReference type="GeneID" id="83217179"/>
<organism evidence="2 3">
    <name type="scientific">Lichtheimia ornata</name>
    <dbReference type="NCBI Taxonomy" id="688661"/>
    <lineage>
        <taxon>Eukaryota</taxon>
        <taxon>Fungi</taxon>
        <taxon>Fungi incertae sedis</taxon>
        <taxon>Mucoromycota</taxon>
        <taxon>Mucoromycotina</taxon>
        <taxon>Mucoromycetes</taxon>
        <taxon>Mucorales</taxon>
        <taxon>Lichtheimiaceae</taxon>
        <taxon>Lichtheimia</taxon>
    </lineage>
</organism>
<feature type="region of interest" description="Disordered" evidence="1">
    <location>
        <begin position="119"/>
        <end position="147"/>
    </location>
</feature>